<accession>C0PMR2</accession>
<sequence length="101" mass="11937">MQRRDGCRGVRELVHDERPRGAELEEEQQQCVPYDALEGRLEHAASLARTTSFCSVSAARNRRFMAYRSLVEMKWKDLNQGSFIFRRGKYCRQMSLFSRHH</sequence>
<dbReference type="AlphaFoldDB" id="C0PMR2"/>
<dbReference type="ExpressionAtlas" id="C0PMR2">
    <property type="expression patterns" value="baseline and differential"/>
</dbReference>
<protein>
    <submittedName>
        <fullName evidence="1">Uncharacterized protein</fullName>
    </submittedName>
</protein>
<organism evidence="1">
    <name type="scientific">Zea mays</name>
    <name type="common">Maize</name>
    <dbReference type="NCBI Taxonomy" id="4577"/>
    <lineage>
        <taxon>Eukaryota</taxon>
        <taxon>Viridiplantae</taxon>
        <taxon>Streptophyta</taxon>
        <taxon>Embryophyta</taxon>
        <taxon>Tracheophyta</taxon>
        <taxon>Spermatophyta</taxon>
        <taxon>Magnoliopsida</taxon>
        <taxon>Liliopsida</taxon>
        <taxon>Poales</taxon>
        <taxon>Poaceae</taxon>
        <taxon>PACMAD clade</taxon>
        <taxon>Panicoideae</taxon>
        <taxon>Andropogonodae</taxon>
        <taxon>Andropogoneae</taxon>
        <taxon>Tripsacinae</taxon>
        <taxon>Zea</taxon>
    </lineage>
</organism>
<reference evidence="1" key="1">
    <citation type="journal article" date="2009" name="PLoS Genet.">
        <title>Sequencing, mapping, and analysis of 27,455 maize full-length cDNAs.</title>
        <authorList>
            <person name="Soderlund C."/>
            <person name="Descour A."/>
            <person name="Kudrna D."/>
            <person name="Bomhoff M."/>
            <person name="Boyd L."/>
            <person name="Currie J."/>
            <person name="Angelova A."/>
            <person name="Collura K."/>
            <person name="Wissotski M."/>
            <person name="Ashley E."/>
            <person name="Morrow D."/>
            <person name="Fernandes J."/>
            <person name="Walbot V."/>
            <person name="Yu Y."/>
        </authorList>
    </citation>
    <scope>NUCLEOTIDE SEQUENCE</scope>
    <source>
        <strain evidence="1">B73</strain>
    </source>
</reference>
<evidence type="ECO:0000313" key="1">
    <source>
        <dbReference type="EMBL" id="ACN36478.1"/>
    </source>
</evidence>
<dbReference type="EMBL" id="BT069581">
    <property type="protein sequence ID" value="ACN36478.1"/>
    <property type="molecule type" value="mRNA"/>
</dbReference>
<name>C0PMR2_MAIZE</name>
<proteinExistence type="evidence at transcript level"/>